<dbReference type="SFLD" id="SFLDS00003">
    <property type="entry name" value="Haloacid_Dehalogenase"/>
    <property type="match status" value="1"/>
</dbReference>
<dbReference type="Gene3D" id="3.40.50.1000">
    <property type="entry name" value="HAD superfamily/HAD-like"/>
    <property type="match status" value="1"/>
</dbReference>
<evidence type="ECO:0000313" key="13">
    <source>
        <dbReference type="Proteomes" id="UP001501303"/>
    </source>
</evidence>
<dbReference type="InterPro" id="IPR004014">
    <property type="entry name" value="ATPase_P-typ_cation-transptr_N"/>
</dbReference>
<dbReference type="RefSeq" id="WP_344263956.1">
    <property type="nucleotide sequence ID" value="NZ_BAAAMJ010000044.1"/>
</dbReference>
<dbReference type="InterPro" id="IPR023299">
    <property type="entry name" value="ATPase_P-typ_cyto_dom_N"/>
</dbReference>
<keyword evidence="13" id="KW-1185">Reference proteome</keyword>
<dbReference type="InterPro" id="IPR023298">
    <property type="entry name" value="ATPase_P-typ_TM_dom_sf"/>
</dbReference>
<proteinExistence type="predicted"/>
<organism evidence="12 13">
    <name type="scientific">Streptomyces sodiiphilus</name>
    <dbReference type="NCBI Taxonomy" id="226217"/>
    <lineage>
        <taxon>Bacteria</taxon>
        <taxon>Bacillati</taxon>
        <taxon>Actinomycetota</taxon>
        <taxon>Actinomycetes</taxon>
        <taxon>Kitasatosporales</taxon>
        <taxon>Streptomycetaceae</taxon>
        <taxon>Streptomyces</taxon>
    </lineage>
</organism>
<dbReference type="SUPFAM" id="SSF81665">
    <property type="entry name" value="Calcium ATPase, transmembrane domain M"/>
    <property type="match status" value="1"/>
</dbReference>
<dbReference type="Pfam" id="PF13246">
    <property type="entry name" value="Cation_ATPase"/>
    <property type="match status" value="1"/>
</dbReference>
<evidence type="ECO:0000259" key="11">
    <source>
        <dbReference type="SMART" id="SM00831"/>
    </source>
</evidence>
<dbReference type="Pfam" id="PF00690">
    <property type="entry name" value="Cation_ATPase_N"/>
    <property type="match status" value="1"/>
</dbReference>
<dbReference type="Pfam" id="PF00689">
    <property type="entry name" value="Cation_ATPase_C"/>
    <property type="match status" value="1"/>
</dbReference>
<gene>
    <name evidence="12" type="ORF">GCM10009716_37820</name>
</gene>
<feature type="domain" description="Cation-transporting P-type ATPase N-terminal" evidence="11">
    <location>
        <begin position="16"/>
        <end position="90"/>
    </location>
</feature>
<dbReference type="PRINTS" id="PR00119">
    <property type="entry name" value="CATATPASE"/>
</dbReference>
<dbReference type="InterPro" id="IPR059000">
    <property type="entry name" value="ATPase_P-type_domA"/>
</dbReference>
<feature type="transmembrane region" description="Helical" evidence="10">
    <location>
        <begin position="847"/>
        <end position="866"/>
    </location>
</feature>
<evidence type="ECO:0000256" key="2">
    <source>
        <dbReference type="ARBA" id="ARBA00022692"/>
    </source>
</evidence>
<comment type="catalytic activity">
    <reaction evidence="8">
        <text>ATP + H2O = ADP + phosphate + H(+)</text>
        <dbReference type="Rhea" id="RHEA:13065"/>
        <dbReference type="ChEBI" id="CHEBI:15377"/>
        <dbReference type="ChEBI" id="CHEBI:15378"/>
        <dbReference type="ChEBI" id="CHEBI:30616"/>
        <dbReference type="ChEBI" id="CHEBI:43474"/>
        <dbReference type="ChEBI" id="CHEBI:456216"/>
    </reaction>
</comment>
<dbReference type="EMBL" id="BAAAMJ010000044">
    <property type="protein sequence ID" value="GAA1926092.1"/>
    <property type="molecule type" value="Genomic_DNA"/>
</dbReference>
<protein>
    <submittedName>
        <fullName evidence="12">Cation-transporting P-type ATPase</fullName>
    </submittedName>
</protein>
<evidence type="ECO:0000256" key="8">
    <source>
        <dbReference type="ARBA" id="ARBA00049360"/>
    </source>
</evidence>
<dbReference type="NCBIfam" id="TIGR01494">
    <property type="entry name" value="ATPase_P-type"/>
    <property type="match status" value="2"/>
</dbReference>
<evidence type="ECO:0000256" key="1">
    <source>
        <dbReference type="ARBA" id="ARBA00004651"/>
    </source>
</evidence>
<dbReference type="SFLD" id="SFLDG00002">
    <property type="entry name" value="C1.7:_P-type_atpase_like"/>
    <property type="match status" value="1"/>
</dbReference>
<feature type="transmembrane region" description="Helical" evidence="10">
    <location>
        <begin position="806"/>
        <end position="827"/>
    </location>
</feature>
<dbReference type="InterPro" id="IPR001757">
    <property type="entry name" value="P_typ_ATPase"/>
</dbReference>
<feature type="transmembrane region" description="Helical" evidence="10">
    <location>
        <begin position="737"/>
        <end position="762"/>
    </location>
</feature>
<dbReference type="Pfam" id="PF00122">
    <property type="entry name" value="E1-E2_ATPase"/>
    <property type="match status" value="1"/>
</dbReference>
<reference evidence="12 13" key="1">
    <citation type="journal article" date="2019" name="Int. J. Syst. Evol. Microbiol.">
        <title>The Global Catalogue of Microorganisms (GCM) 10K type strain sequencing project: providing services to taxonomists for standard genome sequencing and annotation.</title>
        <authorList>
            <consortium name="The Broad Institute Genomics Platform"/>
            <consortium name="The Broad Institute Genome Sequencing Center for Infectious Disease"/>
            <person name="Wu L."/>
            <person name="Ma J."/>
        </authorList>
    </citation>
    <scope>NUCLEOTIDE SEQUENCE [LARGE SCALE GENOMIC DNA]</scope>
    <source>
        <strain evidence="12 13">JCM 13581</strain>
    </source>
</reference>
<keyword evidence="3" id="KW-0547">Nucleotide-binding</keyword>
<evidence type="ECO:0000313" key="12">
    <source>
        <dbReference type="EMBL" id="GAA1926092.1"/>
    </source>
</evidence>
<evidence type="ECO:0000256" key="3">
    <source>
        <dbReference type="ARBA" id="ARBA00022741"/>
    </source>
</evidence>
<evidence type="ECO:0000256" key="7">
    <source>
        <dbReference type="ARBA" id="ARBA00023136"/>
    </source>
</evidence>
<evidence type="ECO:0000256" key="5">
    <source>
        <dbReference type="ARBA" id="ARBA00022967"/>
    </source>
</evidence>
<evidence type="ECO:0000256" key="10">
    <source>
        <dbReference type="SAM" id="Phobius"/>
    </source>
</evidence>
<feature type="transmembrane region" description="Helical" evidence="10">
    <location>
        <begin position="281"/>
        <end position="312"/>
    </location>
</feature>
<dbReference type="SUPFAM" id="SSF81660">
    <property type="entry name" value="Metal cation-transporting ATPase, ATP-binding domain N"/>
    <property type="match status" value="1"/>
</dbReference>
<dbReference type="SFLD" id="SFLDF00027">
    <property type="entry name" value="p-type_atpase"/>
    <property type="match status" value="1"/>
</dbReference>
<dbReference type="InterPro" id="IPR006068">
    <property type="entry name" value="ATPase_P-typ_cation-transptr_C"/>
</dbReference>
<dbReference type="PRINTS" id="PR00120">
    <property type="entry name" value="HATPASE"/>
</dbReference>
<feature type="transmembrane region" description="Helical" evidence="10">
    <location>
        <begin position="257"/>
        <end position="275"/>
    </location>
</feature>
<comment type="caution">
    <text evidence="12">The sequence shown here is derived from an EMBL/GenBank/DDBJ whole genome shotgun (WGS) entry which is preliminary data.</text>
</comment>
<keyword evidence="4" id="KW-0067">ATP-binding</keyword>
<feature type="transmembrane region" description="Helical" evidence="10">
    <location>
        <begin position="911"/>
        <end position="930"/>
    </location>
</feature>
<dbReference type="InterPro" id="IPR023214">
    <property type="entry name" value="HAD_sf"/>
</dbReference>
<evidence type="ECO:0000256" key="6">
    <source>
        <dbReference type="ARBA" id="ARBA00022989"/>
    </source>
</evidence>
<keyword evidence="5" id="KW-1278">Translocase</keyword>
<evidence type="ECO:0000256" key="9">
    <source>
        <dbReference type="SAM" id="MobiDB-lite"/>
    </source>
</evidence>
<dbReference type="SUPFAM" id="SSF56784">
    <property type="entry name" value="HAD-like"/>
    <property type="match status" value="1"/>
</dbReference>
<dbReference type="SMART" id="SM00831">
    <property type="entry name" value="Cation_ATPase_N"/>
    <property type="match status" value="1"/>
</dbReference>
<dbReference type="InterPro" id="IPR044492">
    <property type="entry name" value="P_typ_ATPase_HD_dom"/>
</dbReference>
<dbReference type="InterPro" id="IPR018303">
    <property type="entry name" value="ATPase_P-typ_P_site"/>
</dbReference>
<evidence type="ECO:0000256" key="4">
    <source>
        <dbReference type="ARBA" id="ARBA00022840"/>
    </source>
</evidence>
<accession>A0ABN2PNP3</accession>
<dbReference type="Gene3D" id="3.40.1110.10">
    <property type="entry name" value="Calcium-transporting ATPase, cytoplasmic domain N"/>
    <property type="match status" value="1"/>
</dbReference>
<dbReference type="SUPFAM" id="SSF81653">
    <property type="entry name" value="Calcium ATPase, transduction domain A"/>
    <property type="match status" value="1"/>
</dbReference>
<dbReference type="Proteomes" id="UP001501303">
    <property type="component" value="Unassembled WGS sequence"/>
</dbReference>
<name>A0ABN2PNP3_9ACTN</name>
<feature type="region of interest" description="Disordered" evidence="9">
    <location>
        <begin position="35"/>
        <end position="59"/>
    </location>
</feature>
<keyword evidence="7 10" id="KW-0472">Membrane</keyword>
<feature type="compositionally biased region" description="Basic and acidic residues" evidence="9">
    <location>
        <begin position="35"/>
        <end position="50"/>
    </location>
</feature>
<dbReference type="PANTHER" id="PTHR42861">
    <property type="entry name" value="CALCIUM-TRANSPORTING ATPASE"/>
    <property type="match status" value="1"/>
</dbReference>
<feature type="transmembrane region" description="Helical" evidence="10">
    <location>
        <begin position="768"/>
        <end position="786"/>
    </location>
</feature>
<comment type="subcellular location">
    <subcellularLocation>
        <location evidence="1">Cell membrane</location>
        <topology evidence="1">Multi-pass membrane protein</topology>
    </subcellularLocation>
</comment>
<dbReference type="InterPro" id="IPR008250">
    <property type="entry name" value="ATPase_P-typ_transduc_dom_A_sf"/>
</dbReference>
<dbReference type="Gene3D" id="2.70.150.10">
    <property type="entry name" value="Calcium-transporting ATPase, cytoplasmic transduction domain A"/>
    <property type="match status" value="1"/>
</dbReference>
<keyword evidence="2 10" id="KW-0812">Transmembrane</keyword>
<feature type="transmembrane region" description="Helical" evidence="10">
    <location>
        <begin position="878"/>
        <end position="899"/>
    </location>
</feature>
<feature type="transmembrane region" description="Helical" evidence="10">
    <location>
        <begin position="70"/>
        <end position="88"/>
    </location>
</feature>
<feature type="transmembrane region" description="Helical" evidence="10">
    <location>
        <begin position="94"/>
        <end position="110"/>
    </location>
</feature>
<dbReference type="PROSITE" id="PS00154">
    <property type="entry name" value="ATPASE_E1_E2"/>
    <property type="match status" value="1"/>
</dbReference>
<dbReference type="InterPro" id="IPR036412">
    <property type="entry name" value="HAD-like_sf"/>
</dbReference>
<keyword evidence="6 10" id="KW-1133">Transmembrane helix</keyword>
<sequence length="939" mass="99164">MTAQPNPPVRPRDAENPHRLGVHEVVLLLETDPERGLSSREAENRLERYGRNQLPHSRPGGPLERMLRQFHHPLIYVLLAAAVVAFAIGETVDAAVILGVVLANAVIGFVQESKAEAALDALRAMVRTHAEVVRDGAAHRVDSETLVPGDLVRIGAGDKVPADIRLVRIAELQVDESALTGESLPVQKDEVVLPEETVVADRHNMLYSGTLVTGGTGTGVVVATGSATELGEIHRLVGSAEVLSTPLTRKLTSFSKILTVAILALAAFTFVTGLLRGEDAVLMFTAAVALAVAVIPEGLPAVVTITLAIGVARMARRNAVVRRLPAVETLGSTTVICSDKTGTLTENQMTVHTVWTPDAVFTTSGTGYDPQGEVLDADGSTTGHAAHDGGATGPWAGGAALHWTLLTGAACNDAQLTERDGTWKLVGDPTEGALRTSAHKTGLTHHRVAAALPRVATVPFSSKRRRMATLHRMRPGDGEAAGLPALPAVPGADGTGESSVTLVKGALEGLLPACTHELTADGTLRPVNREAAEDAVAELASQGLRVLAMAVRHESGTPETIAEESLDDGFVLVGLQAMLDPPREAARESVRACHTAGIDVKMITGDHAATAAAIAGRLGLPTDREGSVVSGPELAAMEPERYREALGEATVLARVSPEQKLRMVEALQAEGHVVAMTGDGVNDAPALRQADIGVAMGHGGTEVAKEASDAILLDDDFSTIEAAVEEGRSVFDNLSKFIVWILPTNMGQGLVILVAVLLGTALPVLPTQILWINMTTAVLLGLMLAFEPREPGIMTRSPRVPDQPLLTWALAVRIALVGVLIVTAATLLFEWERTTGGAGIDEARTSAMNVIIAIQVAYLFNCRSLTGPMWRTGFFSNPWIFLGVGLQIAAQLLITYLPVMNTLFQTAPISWEAWLRILAIAAIAAIVVAADKRLRRDAL</sequence>
<dbReference type="Gene3D" id="1.20.1110.10">
    <property type="entry name" value="Calcium-transporting ATPase, transmembrane domain"/>
    <property type="match status" value="1"/>
</dbReference>